<dbReference type="InterPro" id="IPR010945">
    <property type="entry name" value="Malate_DH_type2"/>
</dbReference>
<evidence type="ECO:0000313" key="3">
    <source>
        <dbReference type="EMBL" id="KAF0760249.1"/>
    </source>
</evidence>
<dbReference type="Proteomes" id="UP000478052">
    <property type="component" value="Unassembled WGS sequence"/>
</dbReference>
<dbReference type="PANTHER" id="PTHR23382">
    <property type="entry name" value="MALATE DEHYDROGENASE"/>
    <property type="match status" value="1"/>
</dbReference>
<sequence length="110" mass="12459">IIQSRESSVIQARKKSSAMSAAKAAVDHMHDWWFGTPNGTWVSMGVISDGSYGIPKDLIYSMPVTTYKKQWKIVQGLKINNFAKKKLDLTAEELLHEKEQALEMCNHYCV</sequence>
<proteinExistence type="predicted"/>
<dbReference type="InterPro" id="IPR015955">
    <property type="entry name" value="Lactate_DH/Glyco_Ohase_4_C"/>
</dbReference>
<organism evidence="3 4">
    <name type="scientific">Aphis craccivora</name>
    <name type="common">Cowpea aphid</name>
    <dbReference type="NCBI Taxonomy" id="307492"/>
    <lineage>
        <taxon>Eukaryota</taxon>
        <taxon>Metazoa</taxon>
        <taxon>Ecdysozoa</taxon>
        <taxon>Arthropoda</taxon>
        <taxon>Hexapoda</taxon>
        <taxon>Insecta</taxon>
        <taxon>Pterygota</taxon>
        <taxon>Neoptera</taxon>
        <taxon>Paraneoptera</taxon>
        <taxon>Hemiptera</taxon>
        <taxon>Sternorrhyncha</taxon>
        <taxon>Aphidomorpha</taxon>
        <taxon>Aphidoidea</taxon>
        <taxon>Aphididae</taxon>
        <taxon>Aphidini</taxon>
        <taxon>Aphis</taxon>
        <taxon>Aphis</taxon>
    </lineage>
</organism>
<dbReference type="OrthoDB" id="4069699at2759"/>
<dbReference type="SUPFAM" id="SSF56327">
    <property type="entry name" value="LDH C-terminal domain-like"/>
    <property type="match status" value="1"/>
</dbReference>
<evidence type="ECO:0000313" key="4">
    <source>
        <dbReference type="Proteomes" id="UP000478052"/>
    </source>
</evidence>
<dbReference type="AlphaFoldDB" id="A0A6G0YRJ5"/>
<keyword evidence="1" id="KW-0560">Oxidoreductase</keyword>
<evidence type="ECO:0000256" key="1">
    <source>
        <dbReference type="ARBA" id="ARBA00023002"/>
    </source>
</evidence>
<dbReference type="Gene3D" id="3.90.110.10">
    <property type="entry name" value="Lactate dehydrogenase/glycoside hydrolase, family 4, C-terminal"/>
    <property type="match status" value="1"/>
</dbReference>
<name>A0A6G0YRJ5_APHCR</name>
<reference evidence="3 4" key="1">
    <citation type="submission" date="2019-08" db="EMBL/GenBank/DDBJ databases">
        <title>Whole genome of Aphis craccivora.</title>
        <authorList>
            <person name="Voronova N.V."/>
            <person name="Shulinski R.S."/>
            <person name="Bandarenka Y.V."/>
            <person name="Zhorov D.G."/>
            <person name="Warner D."/>
        </authorList>
    </citation>
    <scope>NUCLEOTIDE SEQUENCE [LARGE SCALE GENOMIC DNA]</scope>
    <source>
        <strain evidence="3">180601</strain>
        <tissue evidence="3">Whole Body</tissue>
    </source>
</reference>
<gene>
    <name evidence="3" type="ORF">FWK35_00011057</name>
</gene>
<dbReference type="GO" id="GO:0016616">
    <property type="term" value="F:oxidoreductase activity, acting on the CH-OH group of donors, NAD or NADP as acceptor"/>
    <property type="evidence" value="ECO:0007669"/>
    <property type="project" value="InterPro"/>
</dbReference>
<evidence type="ECO:0000259" key="2">
    <source>
        <dbReference type="Pfam" id="PF02866"/>
    </source>
</evidence>
<comment type="caution">
    <text evidence="3">The sequence shown here is derived from an EMBL/GenBank/DDBJ whole genome shotgun (WGS) entry which is preliminary data.</text>
</comment>
<keyword evidence="4" id="KW-1185">Reference proteome</keyword>
<dbReference type="GO" id="GO:0016615">
    <property type="term" value="F:malate dehydrogenase activity"/>
    <property type="evidence" value="ECO:0007669"/>
    <property type="project" value="InterPro"/>
</dbReference>
<feature type="domain" description="Lactate/malate dehydrogenase C-terminal" evidence="2">
    <location>
        <begin position="2"/>
        <end position="103"/>
    </location>
</feature>
<accession>A0A6G0YRJ5</accession>
<feature type="non-terminal residue" evidence="3">
    <location>
        <position position="1"/>
    </location>
</feature>
<protein>
    <submittedName>
        <fullName evidence="3">Malate dehydrogenase, cytoplasmic</fullName>
    </submittedName>
</protein>
<dbReference type="InterPro" id="IPR022383">
    <property type="entry name" value="Lactate/malate_DH_C"/>
</dbReference>
<dbReference type="Pfam" id="PF02866">
    <property type="entry name" value="Ldh_1_C"/>
    <property type="match status" value="1"/>
</dbReference>
<dbReference type="GO" id="GO:0006108">
    <property type="term" value="P:malate metabolic process"/>
    <property type="evidence" value="ECO:0007669"/>
    <property type="project" value="InterPro"/>
</dbReference>
<dbReference type="EMBL" id="VUJU01002741">
    <property type="protein sequence ID" value="KAF0760249.1"/>
    <property type="molecule type" value="Genomic_DNA"/>
</dbReference>